<dbReference type="GeneID" id="65131927"/>
<evidence type="ECO:0000313" key="2">
    <source>
        <dbReference type="Proteomes" id="UP000594129"/>
    </source>
</evidence>
<name>A0A7M1RTV3_9CAUD</name>
<proteinExistence type="predicted"/>
<organism evidence="1 2">
    <name type="scientific">uncultured phage cr131_1</name>
    <dbReference type="NCBI Taxonomy" id="2772093"/>
    <lineage>
        <taxon>Viruses</taxon>
        <taxon>Duplodnaviria</taxon>
        <taxon>Heunggongvirae</taxon>
        <taxon>Uroviricota</taxon>
        <taxon>Caudoviricetes</taxon>
        <taxon>Crassvirales</taxon>
        <taxon>Suoliviridae</taxon>
        <taxon>Oafivirinae</taxon>
        <taxon>Cacepaovirus</taxon>
        <taxon>Cacepaovirus simiae</taxon>
    </lineage>
</organism>
<protein>
    <submittedName>
        <fullName evidence="1">Uncharacterized protein</fullName>
    </submittedName>
</protein>
<dbReference type="Proteomes" id="UP000594129">
    <property type="component" value="Segment"/>
</dbReference>
<accession>A0A7M1RTV3</accession>
<reference evidence="1 2" key="1">
    <citation type="submission" date="2020-07" db="EMBL/GenBank/DDBJ databases">
        <title>Taxonomic proposal: Crassvirales, a new order of highly abundant and diverse bacterial viruses.</title>
        <authorList>
            <person name="Shkoporov A.N."/>
            <person name="Stockdale S.R."/>
            <person name="Guerin E."/>
            <person name="Ross R.P."/>
            <person name="Hill C."/>
        </authorList>
    </citation>
    <scope>NUCLEOTIDE SEQUENCE [LARGE SCALE GENOMIC DNA]</scope>
</reference>
<dbReference type="RefSeq" id="YP_010113408.1">
    <property type="nucleotide sequence ID" value="NC_055902.1"/>
</dbReference>
<dbReference type="EMBL" id="MT774409">
    <property type="protein sequence ID" value="QOR57768.1"/>
    <property type="molecule type" value="Genomic_DNA"/>
</dbReference>
<keyword evidence="2" id="KW-1185">Reference proteome</keyword>
<sequence length="202" mass="22763">MATTTINVNVQNALSGNRNPISLMGANLGKQFFTTEVRDCWPNFEKEKNAIQMNEQQTLITNRSPRRYRINAKDIYGIIIDTDINNNPVIKINPHKDGLADAIIAISSDMKDYGVVTEEAVKEALKNANDPNSTVTHAFKDPQKLIQFMNALNQSEYESIQTLIDALCKMQQSIKSAMADNTKKVNDYMEQLNSRVDINVHD</sequence>
<dbReference type="KEGG" id="vg:65131927"/>
<evidence type="ECO:0000313" key="1">
    <source>
        <dbReference type="EMBL" id="QOR57768.1"/>
    </source>
</evidence>